<feature type="compositionally biased region" description="Basic and acidic residues" evidence="2">
    <location>
        <begin position="381"/>
        <end position="390"/>
    </location>
</feature>
<evidence type="ECO:0000313" key="3">
    <source>
        <dbReference type="EMBL" id="ORZ01488.1"/>
    </source>
</evidence>
<dbReference type="OMA" id="PKRQSQM"/>
<dbReference type="Proteomes" id="UP000242180">
    <property type="component" value="Unassembled WGS sequence"/>
</dbReference>
<evidence type="ECO:0000313" key="4">
    <source>
        <dbReference type="Proteomes" id="UP000242180"/>
    </source>
</evidence>
<dbReference type="OrthoDB" id="2265577at2759"/>
<feature type="compositionally biased region" description="Acidic residues" evidence="2">
    <location>
        <begin position="397"/>
        <end position="408"/>
    </location>
</feature>
<gene>
    <name evidence="3" type="ORF">BCR43DRAFT_522325</name>
</gene>
<protein>
    <submittedName>
        <fullName evidence="3">Uncharacterized protein</fullName>
    </submittedName>
</protein>
<feature type="region of interest" description="Disordered" evidence="2">
    <location>
        <begin position="1"/>
        <end position="94"/>
    </location>
</feature>
<keyword evidence="4" id="KW-1185">Reference proteome</keyword>
<keyword evidence="1" id="KW-0175">Coiled coil</keyword>
<feature type="compositionally biased region" description="Polar residues" evidence="2">
    <location>
        <begin position="412"/>
        <end position="424"/>
    </location>
</feature>
<reference evidence="3 4" key="1">
    <citation type="submission" date="2016-07" db="EMBL/GenBank/DDBJ databases">
        <title>Pervasive Adenine N6-methylation of Active Genes in Fungi.</title>
        <authorList>
            <consortium name="DOE Joint Genome Institute"/>
            <person name="Mondo S.J."/>
            <person name="Dannebaum R.O."/>
            <person name="Kuo R.C."/>
            <person name="Labutti K."/>
            <person name="Haridas S."/>
            <person name="Kuo A."/>
            <person name="Salamov A."/>
            <person name="Ahrendt S.R."/>
            <person name="Lipzen A."/>
            <person name="Sullivan W."/>
            <person name="Andreopoulos W.B."/>
            <person name="Clum A."/>
            <person name="Lindquist E."/>
            <person name="Daum C."/>
            <person name="Ramamoorthy G.K."/>
            <person name="Gryganskyi A."/>
            <person name="Culley D."/>
            <person name="Magnuson J.K."/>
            <person name="James T.Y."/>
            <person name="O'Malley M.A."/>
            <person name="Stajich J.E."/>
            <person name="Spatafora J.W."/>
            <person name="Visel A."/>
            <person name="Grigoriev I.V."/>
        </authorList>
    </citation>
    <scope>NUCLEOTIDE SEQUENCE [LARGE SCALE GENOMIC DNA]</scope>
    <source>
        <strain evidence="3 4">NRRL 2496</strain>
    </source>
</reference>
<evidence type="ECO:0000256" key="1">
    <source>
        <dbReference type="SAM" id="Coils"/>
    </source>
</evidence>
<organism evidence="3 4">
    <name type="scientific">Syncephalastrum racemosum</name>
    <name type="common">Filamentous fungus</name>
    <dbReference type="NCBI Taxonomy" id="13706"/>
    <lineage>
        <taxon>Eukaryota</taxon>
        <taxon>Fungi</taxon>
        <taxon>Fungi incertae sedis</taxon>
        <taxon>Mucoromycota</taxon>
        <taxon>Mucoromycotina</taxon>
        <taxon>Mucoromycetes</taxon>
        <taxon>Mucorales</taxon>
        <taxon>Syncephalastraceae</taxon>
        <taxon>Syncephalastrum</taxon>
    </lineage>
</organism>
<comment type="caution">
    <text evidence="3">The sequence shown here is derived from an EMBL/GenBank/DDBJ whole genome shotgun (WGS) entry which is preliminary data.</text>
</comment>
<evidence type="ECO:0000256" key="2">
    <source>
        <dbReference type="SAM" id="MobiDB-lite"/>
    </source>
</evidence>
<dbReference type="EMBL" id="MCGN01000002">
    <property type="protein sequence ID" value="ORZ01488.1"/>
    <property type="molecule type" value="Genomic_DNA"/>
</dbReference>
<feature type="compositionally biased region" description="Pro residues" evidence="2">
    <location>
        <begin position="1"/>
        <end position="16"/>
    </location>
</feature>
<name>A0A1X2HQ56_SYNRA</name>
<sequence>MSVPSYPPTALPPSPISTPRNSSSSQPPPALSASRFSVNSNLMNYSIPKSDDQTTETHTPHAPYSTATDPLKTPPPEKTDGRRTIQRGNSSTRVRQLEAQIESLTLQNVKLQRTNRLLKVDTDNLIKQTTQPLEQKIRELTLNNVQLQRTTRLLQQDVEQKVTEMEKFKQEQIAQMKNVGPEYEFLVQMVNVLHRQISGDPSCDETCCFTLQPIQQSSMVMTLPPSDQPDDQEMEAQHICRPIIHSSISQGSYAIELENKILRLEQVIEELDAEKEQFMKQMSYKDNDLETLKRELRIKDDIVSQLEGDFLSLEDQLARLQKELKDHHTAAAAASLSLPTPSARDLDPKRQSQMLMANKRRSLAVKDTDALERMLRGDLDDGRRDKRELPYKGPGEEQIEDNTDEEYDEKNTTMTTPPRSQSPGDHQEQGDADAVSMCSNGKNNDDDEQQQKRRCRRPVLSFLSGGVLPCAYPTATTSQLKHIVRESEVKDPFAPFTLMTILLALAAQFGITDDWTVPITLAVLVSGFLWSGAAKGVQFKLKLQ</sequence>
<feature type="coiled-coil region" evidence="1">
    <location>
        <begin position="254"/>
        <end position="330"/>
    </location>
</feature>
<feature type="compositionally biased region" description="Polar residues" evidence="2">
    <location>
        <begin position="35"/>
        <end position="44"/>
    </location>
</feature>
<proteinExistence type="predicted"/>
<dbReference type="STRING" id="13706.A0A1X2HQ56"/>
<dbReference type="InParanoid" id="A0A1X2HQ56"/>
<feature type="region of interest" description="Disordered" evidence="2">
    <location>
        <begin position="381"/>
        <end position="456"/>
    </location>
</feature>
<dbReference type="AlphaFoldDB" id="A0A1X2HQ56"/>
<accession>A0A1X2HQ56</accession>
<feature type="coiled-coil region" evidence="1">
    <location>
        <begin position="94"/>
        <end position="157"/>
    </location>
</feature>